<keyword evidence="1" id="KW-1133">Transmembrane helix</keyword>
<evidence type="ECO:0000313" key="2">
    <source>
        <dbReference type="EMBL" id="CAG6481417.1"/>
    </source>
</evidence>
<protein>
    <submittedName>
        <fullName evidence="2">(northern house mosquito) hypothetical protein</fullName>
    </submittedName>
</protein>
<feature type="transmembrane region" description="Helical" evidence="1">
    <location>
        <begin position="55"/>
        <end position="86"/>
    </location>
</feature>
<reference evidence="2" key="1">
    <citation type="submission" date="2021-05" db="EMBL/GenBank/DDBJ databases">
        <authorList>
            <person name="Alioto T."/>
            <person name="Alioto T."/>
            <person name="Gomez Garrido J."/>
        </authorList>
    </citation>
    <scope>NUCLEOTIDE SEQUENCE</scope>
</reference>
<dbReference type="AlphaFoldDB" id="A0A8D8BXZ9"/>
<keyword evidence="1" id="KW-0472">Membrane</keyword>
<sequence>MPPHRRARSWSESIYYFILQYGVPIVRLVLLGGIVQIGVGQRRGARHRRGQLIDFVLVATVETATAATVSVMVLLGMIMCIVVTIVKSSGISIWFDFIKIIV</sequence>
<feature type="transmembrane region" description="Helical" evidence="1">
    <location>
        <begin position="14"/>
        <end position="35"/>
    </location>
</feature>
<accession>A0A8D8BXZ9</accession>
<name>A0A8D8BXZ9_CULPI</name>
<evidence type="ECO:0000256" key="1">
    <source>
        <dbReference type="SAM" id="Phobius"/>
    </source>
</evidence>
<keyword evidence="1" id="KW-0812">Transmembrane</keyword>
<dbReference type="EMBL" id="HBUE01090643">
    <property type="protein sequence ID" value="CAG6481417.1"/>
    <property type="molecule type" value="Transcribed_RNA"/>
</dbReference>
<organism evidence="2">
    <name type="scientific">Culex pipiens</name>
    <name type="common">House mosquito</name>
    <dbReference type="NCBI Taxonomy" id="7175"/>
    <lineage>
        <taxon>Eukaryota</taxon>
        <taxon>Metazoa</taxon>
        <taxon>Ecdysozoa</taxon>
        <taxon>Arthropoda</taxon>
        <taxon>Hexapoda</taxon>
        <taxon>Insecta</taxon>
        <taxon>Pterygota</taxon>
        <taxon>Neoptera</taxon>
        <taxon>Endopterygota</taxon>
        <taxon>Diptera</taxon>
        <taxon>Nematocera</taxon>
        <taxon>Culicoidea</taxon>
        <taxon>Culicidae</taxon>
        <taxon>Culicinae</taxon>
        <taxon>Culicini</taxon>
        <taxon>Culex</taxon>
        <taxon>Culex</taxon>
    </lineage>
</organism>
<proteinExistence type="predicted"/>